<dbReference type="RefSeq" id="WP_009377575.1">
    <property type="nucleotide sequence ID" value="NZ_AMSP01000005.1"/>
</dbReference>
<accession>K9AK27</accession>
<gene>
    <name evidence="7" type="ORF">C272_08177</name>
</gene>
<dbReference type="AlphaFoldDB" id="K9AK27"/>
<reference evidence="7 8" key="1">
    <citation type="submission" date="2012-09" db="EMBL/GenBank/DDBJ databases">
        <title>Genome Sequence of Brevibacterium casei S18.</title>
        <authorList>
            <person name="Sharma R."/>
            <person name="Singh A."/>
            <person name="Jangir P.K."/>
        </authorList>
    </citation>
    <scope>NUCLEOTIDE SEQUENCE [LARGE SCALE GENOMIC DNA]</scope>
    <source>
        <strain evidence="7 8">S18</strain>
    </source>
</reference>
<keyword evidence="4 5" id="KW-0663">Pyridoxal phosphate</keyword>
<dbReference type="PANTHER" id="PTHR43094:SF1">
    <property type="entry name" value="AMINOTRANSFERASE CLASS-III"/>
    <property type="match status" value="1"/>
</dbReference>
<dbReference type="eggNOG" id="COG0161">
    <property type="taxonomic scope" value="Bacteria"/>
</dbReference>
<evidence type="ECO:0000256" key="2">
    <source>
        <dbReference type="ARBA" id="ARBA00022576"/>
    </source>
</evidence>
<dbReference type="NCBIfam" id="NF005102">
    <property type="entry name" value="PRK06541.1"/>
    <property type="match status" value="1"/>
</dbReference>
<evidence type="ECO:0000256" key="5">
    <source>
        <dbReference type="RuleBase" id="RU003560"/>
    </source>
</evidence>
<evidence type="ECO:0000313" key="7">
    <source>
        <dbReference type="EMBL" id="EKU47703.1"/>
    </source>
</evidence>
<comment type="similarity">
    <text evidence="1 5">Belongs to the class-III pyridoxal-phosphate-dependent aminotransferase family.</text>
</comment>
<dbReference type="FunFam" id="3.40.640.10:FF:000014">
    <property type="entry name" value="Adenosylmethionine-8-amino-7-oxononanoate aminotransferase, probable"/>
    <property type="match status" value="1"/>
</dbReference>
<keyword evidence="3" id="KW-0808">Transferase</keyword>
<keyword evidence="8" id="KW-1185">Reference proteome</keyword>
<feature type="region of interest" description="Disordered" evidence="6">
    <location>
        <begin position="1"/>
        <end position="62"/>
    </location>
</feature>
<name>K9AK27_9MICO</name>
<dbReference type="PANTHER" id="PTHR43094">
    <property type="entry name" value="AMINOTRANSFERASE"/>
    <property type="match status" value="1"/>
</dbReference>
<evidence type="ECO:0000256" key="6">
    <source>
        <dbReference type="SAM" id="MobiDB-lite"/>
    </source>
</evidence>
<keyword evidence="2" id="KW-0032">Aminotransferase</keyword>
<evidence type="ECO:0000256" key="3">
    <source>
        <dbReference type="ARBA" id="ARBA00022679"/>
    </source>
</evidence>
<dbReference type="CDD" id="cd00610">
    <property type="entry name" value="OAT_like"/>
    <property type="match status" value="1"/>
</dbReference>
<dbReference type="InterPro" id="IPR005814">
    <property type="entry name" value="Aminotrans_3"/>
</dbReference>
<dbReference type="PATRIC" id="fig|1229781.4.peg.1641"/>
<dbReference type="Gene3D" id="3.90.1150.10">
    <property type="entry name" value="Aspartate Aminotransferase, domain 1"/>
    <property type="match status" value="1"/>
</dbReference>
<evidence type="ECO:0008006" key="9">
    <source>
        <dbReference type="Google" id="ProtNLM"/>
    </source>
</evidence>
<dbReference type="Proteomes" id="UP000009879">
    <property type="component" value="Unassembled WGS sequence"/>
</dbReference>
<dbReference type="Gene3D" id="3.40.640.10">
    <property type="entry name" value="Type I PLP-dependent aspartate aminotransferase-like (Major domain)"/>
    <property type="match status" value="1"/>
</dbReference>
<evidence type="ECO:0000256" key="1">
    <source>
        <dbReference type="ARBA" id="ARBA00008954"/>
    </source>
</evidence>
<evidence type="ECO:0000256" key="4">
    <source>
        <dbReference type="ARBA" id="ARBA00022898"/>
    </source>
</evidence>
<proteinExistence type="inferred from homology"/>
<dbReference type="GO" id="GO:0030170">
    <property type="term" value="F:pyridoxal phosphate binding"/>
    <property type="evidence" value="ECO:0007669"/>
    <property type="project" value="InterPro"/>
</dbReference>
<dbReference type="InterPro" id="IPR015424">
    <property type="entry name" value="PyrdxlP-dep_Trfase"/>
</dbReference>
<dbReference type="GO" id="GO:0008483">
    <property type="term" value="F:transaminase activity"/>
    <property type="evidence" value="ECO:0007669"/>
    <property type="project" value="UniProtKB-KW"/>
</dbReference>
<dbReference type="InterPro" id="IPR049704">
    <property type="entry name" value="Aminotrans_3_PPA_site"/>
</dbReference>
<dbReference type="InterPro" id="IPR015421">
    <property type="entry name" value="PyrdxlP-dep_Trfase_major"/>
</dbReference>
<dbReference type="EMBL" id="AMSP01000005">
    <property type="protein sequence ID" value="EKU47703.1"/>
    <property type="molecule type" value="Genomic_DNA"/>
</dbReference>
<comment type="caution">
    <text evidence="7">The sequence shown here is derived from an EMBL/GenBank/DDBJ whole genome shotgun (WGS) entry which is preliminary data.</text>
</comment>
<sequence length="523" mass="55678">MTLDSTLTTPDDTPTTGAPTPSAPAGNDAAGATTTPAAQPATTPAAAATTTANPTADSAADTPTENLAEIAKRHLVMNFTPAAKYRDAELPIFVRGEHCSVFDENGTRFFDGLAGLFCVQLGYTHGAEVGDAVREQMAALPYQTTWSVAHPPAAKLAQKIASLAPGDLNRVFFASGGGESNEAAIKLARQYHITRGESSRYKFLARRVAYHGTSFGAMSLNGMIDVRKMFEPLMNGVRHTHNTKRYRRPDAETEKEFTAFLLGELESLIVQEGADTIAAIIMEPLQNAGGSLTPPTGYFQGVRELCDKYGILLIADEVITGYGRLGSWFGSDHYGFQPDMITFAKGIASAYMPLGGLIASDRVIETVLDGPLGMYNHALTYGGHPVACAAALKNIEIMEREGVVDNVAQLSPYLGEKLAEVAARHSAIVGDLRGDGFHRTFELVNNQAAKRWTDEVISAGDFVNGHLNPALAEVGLIARVAIDAEGNPLVQVSPPLVMTAADIDELAGLLDRAFTLATERAGL</sequence>
<protein>
    <recommendedName>
        <fullName evidence="9">Aminotransferase</fullName>
    </recommendedName>
</protein>
<evidence type="ECO:0000313" key="8">
    <source>
        <dbReference type="Proteomes" id="UP000009879"/>
    </source>
</evidence>
<dbReference type="OrthoDB" id="9801834at2"/>
<dbReference type="InterPro" id="IPR015422">
    <property type="entry name" value="PyrdxlP-dep_Trfase_small"/>
</dbReference>
<dbReference type="SUPFAM" id="SSF53383">
    <property type="entry name" value="PLP-dependent transferases"/>
    <property type="match status" value="1"/>
</dbReference>
<dbReference type="Pfam" id="PF00202">
    <property type="entry name" value="Aminotran_3"/>
    <property type="match status" value="1"/>
</dbReference>
<organism evidence="7 8">
    <name type="scientific">Brevibacterium casei S18</name>
    <dbReference type="NCBI Taxonomy" id="1229781"/>
    <lineage>
        <taxon>Bacteria</taxon>
        <taxon>Bacillati</taxon>
        <taxon>Actinomycetota</taxon>
        <taxon>Actinomycetes</taxon>
        <taxon>Micrococcales</taxon>
        <taxon>Brevibacteriaceae</taxon>
        <taxon>Brevibacterium</taxon>
    </lineage>
</organism>
<dbReference type="PROSITE" id="PS00600">
    <property type="entry name" value="AA_TRANSFER_CLASS_3"/>
    <property type="match status" value="1"/>
</dbReference>